<accession>Q247V8</accession>
<dbReference type="Gene3D" id="6.20.330.10">
    <property type="match status" value="1"/>
</dbReference>
<dbReference type="EMBL" id="GG662455">
    <property type="protein sequence ID" value="EAS04187.2"/>
    <property type="molecule type" value="Genomic_DNA"/>
</dbReference>
<dbReference type="GO" id="GO:0008233">
    <property type="term" value="F:peptidase activity"/>
    <property type="evidence" value="ECO:0007669"/>
    <property type="project" value="InterPro"/>
</dbReference>
<dbReference type="PANTHER" id="PTHR42987">
    <property type="entry name" value="PEPTIDASE S49"/>
    <property type="match status" value="1"/>
</dbReference>
<dbReference type="KEGG" id="tet:TTHERM_00534100"/>
<dbReference type="GO" id="GO:0006508">
    <property type="term" value="P:proteolysis"/>
    <property type="evidence" value="ECO:0007669"/>
    <property type="project" value="InterPro"/>
</dbReference>
<dbReference type="InParanoid" id="Q247V8"/>
<dbReference type="OrthoDB" id="311666at2759"/>
<proteinExistence type="inferred from homology"/>
<feature type="domain" description="Peptidase S49" evidence="2">
    <location>
        <begin position="68"/>
        <end position="219"/>
    </location>
</feature>
<reference evidence="4" key="1">
    <citation type="journal article" date="2006" name="PLoS Biol.">
        <title>Macronuclear genome sequence of the ciliate Tetrahymena thermophila, a model eukaryote.</title>
        <authorList>
            <person name="Eisen J.A."/>
            <person name="Coyne R.S."/>
            <person name="Wu M."/>
            <person name="Wu D."/>
            <person name="Thiagarajan M."/>
            <person name="Wortman J.R."/>
            <person name="Badger J.H."/>
            <person name="Ren Q."/>
            <person name="Amedeo P."/>
            <person name="Jones K.M."/>
            <person name="Tallon L.J."/>
            <person name="Delcher A.L."/>
            <person name="Salzberg S.L."/>
            <person name="Silva J.C."/>
            <person name="Haas B.J."/>
            <person name="Majoros W.H."/>
            <person name="Farzad M."/>
            <person name="Carlton J.M."/>
            <person name="Smith R.K. Jr."/>
            <person name="Garg J."/>
            <person name="Pearlman R.E."/>
            <person name="Karrer K.M."/>
            <person name="Sun L."/>
            <person name="Manning G."/>
            <person name="Elde N.C."/>
            <person name="Turkewitz A.P."/>
            <person name="Asai D.J."/>
            <person name="Wilkes D.E."/>
            <person name="Wang Y."/>
            <person name="Cai H."/>
            <person name="Collins K."/>
            <person name="Stewart B.A."/>
            <person name="Lee S.R."/>
            <person name="Wilamowska K."/>
            <person name="Weinberg Z."/>
            <person name="Ruzzo W.L."/>
            <person name="Wloga D."/>
            <person name="Gaertig J."/>
            <person name="Frankel J."/>
            <person name="Tsao C.-C."/>
            <person name="Gorovsky M.A."/>
            <person name="Keeling P.J."/>
            <person name="Waller R.F."/>
            <person name="Patron N.J."/>
            <person name="Cherry J.M."/>
            <person name="Stover N.A."/>
            <person name="Krieger C.J."/>
            <person name="del Toro C."/>
            <person name="Ryder H.F."/>
            <person name="Williamson S.C."/>
            <person name="Barbeau R.A."/>
            <person name="Hamilton E.P."/>
            <person name="Orias E."/>
        </authorList>
    </citation>
    <scope>NUCLEOTIDE SEQUENCE [LARGE SCALE GENOMIC DNA]</scope>
    <source>
        <strain evidence="4">SB210</strain>
    </source>
</reference>
<dbReference type="eggNOG" id="ENOG502SV9R">
    <property type="taxonomic scope" value="Eukaryota"/>
</dbReference>
<dbReference type="InterPro" id="IPR029045">
    <property type="entry name" value="ClpP/crotonase-like_dom_sf"/>
</dbReference>
<keyword evidence="4" id="KW-1185">Reference proteome</keyword>
<dbReference type="STRING" id="312017.Q247V8"/>
<name>Q247V8_TETTS</name>
<organism evidence="3 4">
    <name type="scientific">Tetrahymena thermophila (strain SB210)</name>
    <dbReference type="NCBI Taxonomy" id="312017"/>
    <lineage>
        <taxon>Eukaryota</taxon>
        <taxon>Sar</taxon>
        <taxon>Alveolata</taxon>
        <taxon>Ciliophora</taxon>
        <taxon>Intramacronucleata</taxon>
        <taxon>Oligohymenophorea</taxon>
        <taxon>Hymenostomatida</taxon>
        <taxon>Tetrahymenina</taxon>
        <taxon>Tetrahymenidae</taxon>
        <taxon>Tetrahymena</taxon>
    </lineage>
</organism>
<evidence type="ECO:0000256" key="1">
    <source>
        <dbReference type="ARBA" id="ARBA00008683"/>
    </source>
</evidence>
<dbReference type="Gene3D" id="3.90.226.10">
    <property type="entry name" value="2-enoyl-CoA Hydratase, Chain A, domain 1"/>
    <property type="match status" value="1"/>
</dbReference>
<protein>
    <submittedName>
        <fullName evidence="3">Peptidase family S49 protein</fullName>
    </submittedName>
</protein>
<evidence type="ECO:0000259" key="2">
    <source>
        <dbReference type="Pfam" id="PF01343"/>
    </source>
</evidence>
<dbReference type="RefSeq" id="XP_001024432.2">
    <property type="nucleotide sequence ID" value="XM_001024432.3"/>
</dbReference>
<sequence length="250" mass="28281">MFGHLRERILHVKLYGLIDQALAIKLHQSFKNKQLYDIQLIAVSINSHGGSLIQAKNICTALKYFSQKTSAPVYTFAEDMVLNSANLILSSGNKVFAGKYSLLGDFGYSYQGFGYKGLLENYNVKAEFVHAGEKKVKLNPFQDLKQEDAQWMKNYLLESEYDLKSSVIQTRAQKFHDLKLSNEQVNKELLEKGMIEAEQAKQIGLIDGIKTFEELAHEQYHGVKILDAIPTGSFTNNLLKSNTLFSNSFI</sequence>
<dbReference type="InterPro" id="IPR002142">
    <property type="entry name" value="Peptidase_S49"/>
</dbReference>
<dbReference type="AlphaFoldDB" id="Q247V8"/>
<dbReference type="PANTHER" id="PTHR42987:SF4">
    <property type="entry name" value="PROTEASE SOHB-RELATED"/>
    <property type="match status" value="1"/>
</dbReference>
<evidence type="ECO:0000313" key="4">
    <source>
        <dbReference type="Proteomes" id="UP000009168"/>
    </source>
</evidence>
<gene>
    <name evidence="3" type="ORF">TTHERM_00534100</name>
</gene>
<comment type="similarity">
    <text evidence="1">Belongs to the peptidase S49 family.</text>
</comment>
<dbReference type="HOGENOM" id="CLU_1471053_0_0_1"/>
<evidence type="ECO:0000313" key="3">
    <source>
        <dbReference type="EMBL" id="EAS04187.2"/>
    </source>
</evidence>
<dbReference type="GeneID" id="7826734"/>
<dbReference type="Pfam" id="PF01343">
    <property type="entry name" value="Peptidase_S49"/>
    <property type="match status" value="1"/>
</dbReference>
<dbReference type="Proteomes" id="UP000009168">
    <property type="component" value="Unassembled WGS sequence"/>
</dbReference>
<dbReference type="SUPFAM" id="SSF52096">
    <property type="entry name" value="ClpP/crotonase"/>
    <property type="match status" value="1"/>
</dbReference>